<dbReference type="Gene3D" id="1.20.1250.20">
    <property type="entry name" value="MFS general substrate transporter like domains"/>
    <property type="match status" value="1"/>
</dbReference>
<protein>
    <submittedName>
        <fullName evidence="7">MFS transporter</fullName>
    </submittedName>
</protein>
<feature type="transmembrane region" description="Helical" evidence="6">
    <location>
        <begin position="281"/>
        <end position="301"/>
    </location>
</feature>
<dbReference type="SUPFAM" id="SSF103473">
    <property type="entry name" value="MFS general substrate transporter"/>
    <property type="match status" value="1"/>
</dbReference>
<proteinExistence type="predicted"/>
<feature type="transmembrane region" description="Helical" evidence="6">
    <location>
        <begin position="196"/>
        <end position="217"/>
    </location>
</feature>
<keyword evidence="3 6" id="KW-0812">Transmembrane</keyword>
<evidence type="ECO:0000256" key="1">
    <source>
        <dbReference type="ARBA" id="ARBA00004651"/>
    </source>
</evidence>
<dbReference type="InterPro" id="IPR036259">
    <property type="entry name" value="MFS_trans_sf"/>
</dbReference>
<dbReference type="RefSeq" id="WP_139938813.1">
    <property type="nucleotide sequence ID" value="NZ_JBHSYP010000003.1"/>
</dbReference>
<feature type="transmembrane region" description="Helical" evidence="6">
    <location>
        <begin position="58"/>
        <end position="78"/>
    </location>
</feature>
<dbReference type="OrthoDB" id="69054at2"/>
<evidence type="ECO:0000256" key="3">
    <source>
        <dbReference type="ARBA" id="ARBA00022692"/>
    </source>
</evidence>
<evidence type="ECO:0000256" key="2">
    <source>
        <dbReference type="ARBA" id="ARBA00022475"/>
    </source>
</evidence>
<feature type="transmembrane region" description="Helical" evidence="6">
    <location>
        <begin position="404"/>
        <end position="423"/>
    </location>
</feature>
<feature type="transmembrane region" description="Helical" evidence="6">
    <location>
        <begin position="340"/>
        <end position="362"/>
    </location>
</feature>
<evidence type="ECO:0000313" key="8">
    <source>
        <dbReference type="Proteomes" id="UP000319148"/>
    </source>
</evidence>
<comment type="subcellular location">
    <subcellularLocation>
        <location evidence="1">Cell membrane</location>
        <topology evidence="1">Multi-pass membrane protein</topology>
    </subcellularLocation>
</comment>
<evidence type="ECO:0000313" key="7">
    <source>
        <dbReference type="EMBL" id="TPD61455.1"/>
    </source>
</evidence>
<keyword evidence="2" id="KW-1003">Cell membrane</keyword>
<comment type="caution">
    <text evidence="7">The sequence shown here is derived from an EMBL/GenBank/DDBJ whole genome shotgun (WGS) entry which is preliminary data.</text>
</comment>
<dbReference type="GO" id="GO:0022857">
    <property type="term" value="F:transmembrane transporter activity"/>
    <property type="evidence" value="ECO:0007669"/>
    <property type="project" value="InterPro"/>
</dbReference>
<keyword evidence="5 6" id="KW-0472">Membrane</keyword>
<name>A0A501PMF1_9PROT</name>
<keyword evidence="8" id="KW-1185">Reference proteome</keyword>
<evidence type="ECO:0000256" key="5">
    <source>
        <dbReference type="ARBA" id="ARBA00023136"/>
    </source>
</evidence>
<feature type="transmembrane region" description="Helical" evidence="6">
    <location>
        <begin position="156"/>
        <end position="176"/>
    </location>
</feature>
<keyword evidence="4 6" id="KW-1133">Transmembrane helix</keyword>
<dbReference type="PANTHER" id="PTHR23513:SF6">
    <property type="entry name" value="MAJOR FACILITATOR SUPERFAMILY ASSOCIATED DOMAIN-CONTAINING PROTEIN"/>
    <property type="match status" value="1"/>
</dbReference>
<sequence length="433" mass="46225">MNDAPDTKAYSPQGEVTERRRNRSFAWLLGGGFISLLGDQFSLIGLPWLTLKLTGDPLALGLMMATIGLPRAAFILMGGAFVDKFSPKKVLLISKYISTLLLGSLAYLIYTELLTLPMLYGLAAGIGLASAFAFPAGPAMLPFVVKRERLPKANSLMMGMRQVSMFIGPMLAGLIIAGSDNSASADSAAMEDVTGLALVFALDSLSFLLSALTLFMVRVKVKETPASGNVFALLFEGILNVLKDVELRSMMLYVGLIQIFSIGPIQVGMPVLAESRLDGGAAAYGTLMAFNGIGILTGLILSGTKWSPPFKTLGALVLSVDFILGLSLAGFGQITSTLTGSIWMAIVGILIGFVQVRFFSWIQQRTPEEKMGRVMSLFQLIVMGLSPLSASVAGWILVRVDVSWLFIGCGTILSLIAVTSMFIPTIRNAGRAK</sequence>
<dbReference type="Proteomes" id="UP000319148">
    <property type="component" value="Unassembled WGS sequence"/>
</dbReference>
<feature type="transmembrane region" description="Helical" evidence="6">
    <location>
        <begin position="250"/>
        <end position="269"/>
    </location>
</feature>
<reference evidence="8" key="1">
    <citation type="submission" date="2019-06" db="EMBL/GenBank/DDBJ databases">
        <title>The complete genome of Emcibacter congregatus ZYLT.</title>
        <authorList>
            <person name="Zhao Z."/>
        </authorList>
    </citation>
    <scope>NUCLEOTIDE SEQUENCE [LARGE SCALE GENOMIC DNA]</scope>
    <source>
        <strain evidence="8">MCCC 1A06723</strain>
    </source>
</reference>
<dbReference type="CDD" id="cd06173">
    <property type="entry name" value="MFS_MefA_like"/>
    <property type="match status" value="1"/>
</dbReference>
<dbReference type="EMBL" id="VFIY01000005">
    <property type="protein sequence ID" value="TPD61455.1"/>
    <property type="molecule type" value="Genomic_DNA"/>
</dbReference>
<dbReference type="PANTHER" id="PTHR23513">
    <property type="entry name" value="INTEGRAL MEMBRANE EFFLUX PROTEIN-RELATED"/>
    <property type="match status" value="1"/>
</dbReference>
<evidence type="ECO:0000256" key="6">
    <source>
        <dbReference type="SAM" id="Phobius"/>
    </source>
</evidence>
<dbReference type="Pfam" id="PF07690">
    <property type="entry name" value="MFS_1"/>
    <property type="match status" value="1"/>
</dbReference>
<feature type="transmembrane region" description="Helical" evidence="6">
    <location>
        <begin position="25"/>
        <end position="46"/>
    </location>
</feature>
<feature type="transmembrane region" description="Helical" evidence="6">
    <location>
        <begin position="374"/>
        <end position="398"/>
    </location>
</feature>
<feature type="transmembrane region" description="Helical" evidence="6">
    <location>
        <begin position="90"/>
        <end position="110"/>
    </location>
</feature>
<organism evidence="7 8">
    <name type="scientific">Emcibacter nanhaiensis</name>
    <dbReference type="NCBI Taxonomy" id="1505037"/>
    <lineage>
        <taxon>Bacteria</taxon>
        <taxon>Pseudomonadati</taxon>
        <taxon>Pseudomonadota</taxon>
        <taxon>Alphaproteobacteria</taxon>
        <taxon>Emcibacterales</taxon>
        <taxon>Emcibacteraceae</taxon>
        <taxon>Emcibacter</taxon>
    </lineage>
</organism>
<dbReference type="GO" id="GO:0005886">
    <property type="term" value="C:plasma membrane"/>
    <property type="evidence" value="ECO:0007669"/>
    <property type="project" value="UniProtKB-SubCell"/>
</dbReference>
<accession>A0A501PMF1</accession>
<feature type="transmembrane region" description="Helical" evidence="6">
    <location>
        <begin position="313"/>
        <end position="334"/>
    </location>
</feature>
<dbReference type="AlphaFoldDB" id="A0A501PMF1"/>
<evidence type="ECO:0000256" key="4">
    <source>
        <dbReference type="ARBA" id="ARBA00022989"/>
    </source>
</evidence>
<gene>
    <name evidence="7" type="ORF">FIV46_04390</name>
</gene>
<dbReference type="InterPro" id="IPR011701">
    <property type="entry name" value="MFS"/>
</dbReference>
<feature type="transmembrane region" description="Helical" evidence="6">
    <location>
        <begin position="122"/>
        <end position="144"/>
    </location>
</feature>